<feature type="domain" description="Peptidase M20 dimerisation" evidence="4">
    <location>
        <begin position="175"/>
        <end position="267"/>
    </location>
</feature>
<dbReference type="SUPFAM" id="SSF53187">
    <property type="entry name" value="Zn-dependent exopeptidases"/>
    <property type="match status" value="1"/>
</dbReference>
<dbReference type="Pfam" id="PF01546">
    <property type="entry name" value="Peptidase_M20"/>
    <property type="match status" value="1"/>
</dbReference>
<keyword evidence="5" id="KW-0645">Protease</keyword>
<evidence type="ECO:0000313" key="7">
    <source>
        <dbReference type="Proteomes" id="UP000182993"/>
    </source>
</evidence>
<gene>
    <name evidence="5" type="ORF">A0O31_00798</name>
    <name evidence="6" type="ORF">TbrSNM41_03270</name>
</gene>
<proteinExistence type="predicted"/>
<reference evidence="7" key="1">
    <citation type="submission" date="2016-06" db="EMBL/GenBank/DDBJ databases">
        <title>Whole genome sequencing of Thermus brockianus strain GE-1.</title>
        <authorList>
            <person name="Schaefers C."/>
            <person name="Blank S."/>
            <person name="Wiebusch S."/>
            <person name="Elleuche S."/>
            <person name="Antranikian G."/>
        </authorList>
    </citation>
    <scope>NUCLEOTIDE SEQUENCE [LARGE SCALE GENOMIC DNA]</scope>
    <source>
        <strain evidence="7">GE-1</strain>
    </source>
</reference>
<dbReference type="Gene3D" id="3.30.70.360">
    <property type="match status" value="1"/>
</dbReference>
<dbReference type="AlphaFoldDB" id="A0A1J0LRL8"/>
<dbReference type="GO" id="GO:0046872">
    <property type="term" value="F:metal ion binding"/>
    <property type="evidence" value="ECO:0007669"/>
    <property type="project" value="UniProtKB-KW"/>
</dbReference>
<evidence type="ECO:0000256" key="2">
    <source>
        <dbReference type="ARBA" id="ARBA00022801"/>
    </source>
</evidence>
<keyword evidence="1" id="KW-0479">Metal-binding</keyword>
<dbReference type="EMBL" id="CP016312">
    <property type="protein sequence ID" value="APD08977.1"/>
    <property type="molecule type" value="Genomic_DNA"/>
</dbReference>
<keyword evidence="8" id="KW-1185">Reference proteome</keyword>
<dbReference type="PIRSF" id="PIRSF037238">
    <property type="entry name" value="Carboxypeptidase_G2"/>
    <property type="match status" value="1"/>
</dbReference>
<evidence type="ECO:0000313" key="6">
    <source>
        <dbReference type="EMBL" id="BDG15593.1"/>
    </source>
</evidence>
<name>A0A1J0LRL8_THEBO</name>
<accession>A0A1J0LRL8</accession>
<dbReference type="SUPFAM" id="SSF55031">
    <property type="entry name" value="Bacterial exopeptidase dimerisation domain"/>
    <property type="match status" value="1"/>
</dbReference>
<dbReference type="OrthoDB" id="9783294at2"/>
<dbReference type="KEGG" id="tbc:A0O31_00798"/>
<organism evidence="5 7">
    <name type="scientific">Thermus brockianus</name>
    <dbReference type="NCBI Taxonomy" id="56956"/>
    <lineage>
        <taxon>Bacteria</taxon>
        <taxon>Thermotogati</taxon>
        <taxon>Deinococcota</taxon>
        <taxon>Deinococci</taxon>
        <taxon>Thermales</taxon>
        <taxon>Thermaceae</taxon>
        <taxon>Thermus</taxon>
    </lineage>
</organism>
<keyword evidence="5" id="KW-0121">Carboxypeptidase</keyword>
<dbReference type="Proteomes" id="UP000182993">
    <property type="component" value="Chromosome"/>
</dbReference>
<dbReference type="Gene3D" id="3.40.630.10">
    <property type="entry name" value="Zn peptidases"/>
    <property type="match status" value="1"/>
</dbReference>
<sequence>METLAWMQAKLPEFLRDLEAFVRRESPSGDRAGLEEAAAFLEEAFGPLEGRLSRKDTPAGPVLLLRREGEGAPVLVLCHYDTVHPKGSFPEPFHLEKDKAVGPGVYDMKGGIIALLYALRHAEATGRRLPPLEILFTPDEETGSKESRPLIEAAAKKARAVLVLEPPTATGDLKVARKGVGLYRLKARGKAAHQGVEPEKGVNAILELAHQILKVAALEDREKGTTLGPNVVRGGTVSNVVAEEAWVELDLRAWTLEEVRRVEEALRGLTPVLPGARLELSGGLNRPPMEPTEASLALFAKAKAIGEALGLRLEPGRVGGGSDGNFTAALGVPTLDGLGLFGGDAHQRTEYVVVSEIPRRTALLAELLYAL</sequence>
<keyword evidence="2" id="KW-0378">Hydrolase</keyword>
<dbReference type="Pfam" id="PF07687">
    <property type="entry name" value="M20_dimer"/>
    <property type="match status" value="1"/>
</dbReference>
<dbReference type="GO" id="GO:0004180">
    <property type="term" value="F:carboxypeptidase activity"/>
    <property type="evidence" value="ECO:0007669"/>
    <property type="project" value="UniProtKB-KW"/>
</dbReference>
<evidence type="ECO:0000256" key="1">
    <source>
        <dbReference type="ARBA" id="ARBA00022723"/>
    </source>
</evidence>
<dbReference type="InterPro" id="IPR036264">
    <property type="entry name" value="Bact_exopeptidase_dim_dom"/>
</dbReference>
<dbReference type="InterPro" id="IPR050072">
    <property type="entry name" value="Peptidase_M20A"/>
</dbReference>
<reference evidence="5" key="2">
    <citation type="journal article" date="2017" name="Stand. Genomic Sci.">
        <title>Complete genome sequence of Thermus brockianus GE-1 reveals key enzymes of xylan/xylose metabolism.</title>
        <authorList>
            <person name="Schaefers C."/>
            <person name="Blank S."/>
            <person name="Wiebusch S."/>
            <person name="Elleuche S."/>
            <person name="Antranikian G."/>
        </authorList>
    </citation>
    <scope>NUCLEOTIDE SEQUENCE</scope>
    <source>
        <strain evidence="5">GE-1</strain>
    </source>
</reference>
<protein>
    <submittedName>
        <fullName evidence="5">Carboxypeptidase G2</fullName>
    </submittedName>
    <submittedName>
        <fullName evidence="6">Peptidase M20</fullName>
    </submittedName>
</protein>
<feature type="active site" description="Proton acceptor" evidence="3">
    <location>
        <position position="140"/>
    </location>
</feature>
<dbReference type="PANTHER" id="PTHR43808">
    <property type="entry name" value="ACETYLORNITHINE DEACETYLASE"/>
    <property type="match status" value="1"/>
</dbReference>
<dbReference type="Proteomes" id="UP000831120">
    <property type="component" value="Chromosome"/>
</dbReference>
<dbReference type="RefSeq" id="WP_071676749.1">
    <property type="nucleotide sequence ID" value="NZ_AP025593.1"/>
</dbReference>
<dbReference type="STRING" id="56956.A0O31_00798"/>
<evidence type="ECO:0000313" key="8">
    <source>
        <dbReference type="Proteomes" id="UP000831120"/>
    </source>
</evidence>
<evidence type="ECO:0000256" key="3">
    <source>
        <dbReference type="PIRSR" id="PIRSR037238-1"/>
    </source>
</evidence>
<dbReference type="InterPro" id="IPR002933">
    <property type="entry name" value="Peptidase_M20"/>
</dbReference>
<dbReference type="PANTHER" id="PTHR43808:SF9">
    <property type="entry name" value="BLL0789 PROTEIN"/>
    <property type="match status" value="1"/>
</dbReference>
<dbReference type="InterPro" id="IPR017150">
    <property type="entry name" value="Pept_M20_glutamate_carboxypep"/>
</dbReference>
<dbReference type="EMBL" id="AP025593">
    <property type="protein sequence ID" value="BDG15593.1"/>
    <property type="molecule type" value="Genomic_DNA"/>
</dbReference>
<feature type="active site" evidence="3">
    <location>
        <position position="81"/>
    </location>
</feature>
<evidence type="ECO:0000259" key="4">
    <source>
        <dbReference type="Pfam" id="PF07687"/>
    </source>
</evidence>
<reference evidence="6 8" key="3">
    <citation type="journal article" date="2022" name="Microbiol. Resour. Announc.">
        <title>Complete Genome Sequences of Thermus Strains Isolated from Senami Hot Spring in Japan.</title>
        <authorList>
            <person name="Miyazaki K."/>
        </authorList>
    </citation>
    <scope>NUCLEOTIDE SEQUENCE [LARGE SCALE GENOMIC DNA]</scope>
    <source>
        <strain evidence="6 8">SNM4-1</strain>
    </source>
</reference>
<evidence type="ECO:0000313" key="5">
    <source>
        <dbReference type="EMBL" id="APD08977.1"/>
    </source>
</evidence>
<dbReference type="InterPro" id="IPR011650">
    <property type="entry name" value="Peptidase_M20_dimer"/>
</dbReference>
<dbReference type="CDD" id="cd03885">
    <property type="entry name" value="M20_CPDG2"/>
    <property type="match status" value="1"/>
</dbReference>